<evidence type="ECO:0000313" key="5">
    <source>
        <dbReference type="EMBL" id="AWB93057.1"/>
    </source>
</evidence>
<dbReference type="EMBL" id="CP026952">
    <property type="protein sequence ID" value="AWB93057.1"/>
    <property type="molecule type" value="Genomic_DNA"/>
</dbReference>
<dbReference type="RefSeq" id="WP_108579059.1">
    <property type="nucleotide sequence ID" value="NZ_CP026952.1"/>
</dbReference>
<evidence type="ECO:0000256" key="1">
    <source>
        <dbReference type="ARBA" id="ARBA00022491"/>
    </source>
</evidence>
<keyword evidence="3" id="KW-0238">DNA-binding</keyword>
<dbReference type="SUPFAM" id="SSF46689">
    <property type="entry name" value="Homeodomain-like"/>
    <property type="match status" value="1"/>
</dbReference>
<dbReference type="Pfam" id="PF00440">
    <property type="entry name" value="TetR_N"/>
    <property type="match status" value="1"/>
</dbReference>
<dbReference type="KEGG" id="aez:C3E78_13040"/>
<dbReference type="InterPro" id="IPR009057">
    <property type="entry name" value="Homeodomain-like_sf"/>
</dbReference>
<proteinExistence type="predicted"/>
<dbReference type="PANTHER" id="PTHR47506:SF1">
    <property type="entry name" value="HTH-TYPE TRANSCRIPTIONAL REGULATOR YJDC"/>
    <property type="match status" value="1"/>
</dbReference>
<dbReference type="InterPro" id="IPR001647">
    <property type="entry name" value="HTH_TetR"/>
</dbReference>
<evidence type="ECO:0000313" key="6">
    <source>
        <dbReference type="Proteomes" id="UP000244384"/>
    </source>
</evidence>
<dbReference type="InterPro" id="IPR039538">
    <property type="entry name" value="BetI_C"/>
</dbReference>
<dbReference type="InterPro" id="IPR036271">
    <property type="entry name" value="Tet_transcr_reg_TetR-rel_C_sf"/>
</dbReference>
<dbReference type="PROSITE" id="PS50977">
    <property type="entry name" value="HTH_TETR_2"/>
    <property type="match status" value="1"/>
</dbReference>
<dbReference type="SUPFAM" id="SSF48498">
    <property type="entry name" value="Tetracyclin repressor-like, C-terminal domain"/>
    <property type="match status" value="1"/>
</dbReference>
<name>A0A2S0WP15_9ACTN</name>
<sequence length="197" mass="21353">MPKVSDAHRHARRDEIARATLRCMRRQGLSGTTMADIIDESGLSAGAIYGNFSNKAELIRHVAAQVLDGRAHRIDAFTAADGPGHPSPAQIVELALTSLIDDDVPFEVFVQFWAESSVDAEIRSTVQEFTGQLEQVFVRAIRPWCDQRGTDRADRASAEALAPVMIAICHGFIVRAAVSGDLDPPTYVAGARTLLAD</sequence>
<accession>A0A2S0WP15</accession>
<dbReference type="Pfam" id="PF13977">
    <property type="entry name" value="TetR_C_6"/>
    <property type="match status" value="1"/>
</dbReference>
<keyword evidence="2" id="KW-0805">Transcription regulation</keyword>
<dbReference type="OrthoDB" id="5242390at2"/>
<protein>
    <submittedName>
        <fullName evidence="5">Uncharacterized protein</fullName>
    </submittedName>
</protein>
<keyword evidence="6" id="KW-1185">Reference proteome</keyword>
<keyword evidence="1" id="KW-0678">Repressor</keyword>
<evidence type="ECO:0000256" key="2">
    <source>
        <dbReference type="ARBA" id="ARBA00023015"/>
    </source>
</evidence>
<dbReference type="Proteomes" id="UP000244384">
    <property type="component" value="Chromosome"/>
</dbReference>
<dbReference type="Gene3D" id="1.10.357.10">
    <property type="entry name" value="Tetracycline Repressor, domain 2"/>
    <property type="match status" value="1"/>
</dbReference>
<gene>
    <name evidence="5" type="ORF">C3E78_13040</name>
</gene>
<dbReference type="AlphaFoldDB" id="A0A2S0WP15"/>
<dbReference type="GO" id="GO:0003677">
    <property type="term" value="F:DNA binding"/>
    <property type="evidence" value="ECO:0007669"/>
    <property type="project" value="UniProtKB-UniRule"/>
</dbReference>
<dbReference type="PANTHER" id="PTHR47506">
    <property type="entry name" value="TRANSCRIPTIONAL REGULATORY PROTEIN"/>
    <property type="match status" value="1"/>
</dbReference>
<accession>A0A5F2F4C8</accession>
<keyword evidence="4" id="KW-0804">Transcription</keyword>
<reference evidence="6" key="1">
    <citation type="submission" date="2018-01" db="EMBL/GenBank/DDBJ databases">
        <authorList>
            <person name="Li J."/>
        </authorList>
    </citation>
    <scope>NUCLEOTIDE SEQUENCE [LARGE SCALE GENOMIC DNA]</scope>
    <source>
        <strain evidence="6">592</strain>
    </source>
</reference>
<evidence type="ECO:0000256" key="3">
    <source>
        <dbReference type="ARBA" id="ARBA00023125"/>
    </source>
</evidence>
<organism evidence="5 6">
    <name type="scientific">Aeromicrobium chenweiae</name>
    <dbReference type="NCBI Taxonomy" id="2079793"/>
    <lineage>
        <taxon>Bacteria</taxon>
        <taxon>Bacillati</taxon>
        <taxon>Actinomycetota</taxon>
        <taxon>Actinomycetes</taxon>
        <taxon>Propionibacteriales</taxon>
        <taxon>Nocardioidaceae</taxon>
        <taxon>Aeromicrobium</taxon>
    </lineage>
</organism>
<evidence type="ECO:0000256" key="4">
    <source>
        <dbReference type="ARBA" id="ARBA00023163"/>
    </source>
</evidence>